<reference evidence="1" key="1">
    <citation type="submission" date="2014-11" db="EMBL/GenBank/DDBJ databases">
        <authorList>
            <person name="Amaro Gonzalez C."/>
        </authorList>
    </citation>
    <scope>NUCLEOTIDE SEQUENCE</scope>
</reference>
<sequence>MQITAVSCDRYHNDCDFKMFAVLKYKSVLKIQISIVETGCSCYVAKQEYSIHYFGVNSRYHCFTVKDR</sequence>
<dbReference type="EMBL" id="GBXM01037220">
    <property type="protein sequence ID" value="JAH71357.1"/>
    <property type="molecule type" value="Transcribed_RNA"/>
</dbReference>
<name>A0A0E9UZY8_ANGAN</name>
<reference evidence="1" key="2">
    <citation type="journal article" date="2015" name="Fish Shellfish Immunol.">
        <title>Early steps in the European eel (Anguilla anguilla)-Vibrio vulnificus interaction in the gills: Role of the RtxA13 toxin.</title>
        <authorList>
            <person name="Callol A."/>
            <person name="Pajuelo D."/>
            <person name="Ebbesson L."/>
            <person name="Teles M."/>
            <person name="MacKenzie S."/>
            <person name="Amaro C."/>
        </authorList>
    </citation>
    <scope>NUCLEOTIDE SEQUENCE</scope>
</reference>
<dbReference type="AlphaFoldDB" id="A0A0E9UZY8"/>
<protein>
    <submittedName>
        <fullName evidence="1">Uncharacterized protein</fullName>
    </submittedName>
</protein>
<proteinExistence type="predicted"/>
<accession>A0A0E9UZY8</accession>
<evidence type="ECO:0000313" key="1">
    <source>
        <dbReference type="EMBL" id="JAH71357.1"/>
    </source>
</evidence>
<organism evidence="1">
    <name type="scientific">Anguilla anguilla</name>
    <name type="common">European freshwater eel</name>
    <name type="synonym">Muraena anguilla</name>
    <dbReference type="NCBI Taxonomy" id="7936"/>
    <lineage>
        <taxon>Eukaryota</taxon>
        <taxon>Metazoa</taxon>
        <taxon>Chordata</taxon>
        <taxon>Craniata</taxon>
        <taxon>Vertebrata</taxon>
        <taxon>Euteleostomi</taxon>
        <taxon>Actinopterygii</taxon>
        <taxon>Neopterygii</taxon>
        <taxon>Teleostei</taxon>
        <taxon>Anguilliformes</taxon>
        <taxon>Anguillidae</taxon>
        <taxon>Anguilla</taxon>
    </lineage>
</organism>